<organism evidence="1 2">
    <name type="scientific">Salmonella enterica subsp. arizonae</name>
    <dbReference type="NCBI Taxonomy" id="59203"/>
    <lineage>
        <taxon>Bacteria</taxon>
        <taxon>Pseudomonadati</taxon>
        <taxon>Pseudomonadota</taxon>
        <taxon>Gammaproteobacteria</taxon>
        <taxon>Enterobacterales</taxon>
        <taxon>Enterobacteriaceae</taxon>
        <taxon>Salmonella</taxon>
    </lineage>
</organism>
<accession>A0A3S4GAM6</accession>
<sequence length="99" mass="10994">MVFEGLQQPAQAIRHGGLLRHGAILKQSAIARIVISHNDVQLIHLATGALDQIDVSGMQWIKFTEHHANVFLLAGKLQPEETVQRLQFLRAGTFDFGVK</sequence>
<proteinExistence type="predicted"/>
<dbReference type="AlphaFoldDB" id="A0A3S4GAM6"/>
<evidence type="ECO:0000313" key="1">
    <source>
        <dbReference type="EMBL" id="VEA79038.1"/>
    </source>
</evidence>
<dbReference type="Proteomes" id="UP000275676">
    <property type="component" value="Chromosome"/>
</dbReference>
<reference evidence="1 2" key="1">
    <citation type="submission" date="2018-12" db="EMBL/GenBank/DDBJ databases">
        <authorList>
            <consortium name="Pathogen Informatics"/>
        </authorList>
    </citation>
    <scope>NUCLEOTIDE SEQUENCE [LARGE SCALE GENOMIC DNA]</scope>
    <source>
        <strain evidence="1 2">NCTC10047</strain>
    </source>
</reference>
<name>A0A3S4GAM6_SALER</name>
<evidence type="ECO:0000313" key="2">
    <source>
        <dbReference type="Proteomes" id="UP000275676"/>
    </source>
</evidence>
<gene>
    <name evidence="1" type="ORF">NCTC10047_05017</name>
</gene>
<protein>
    <submittedName>
        <fullName evidence="1">Uncharacterized protein</fullName>
    </submittedName>
</protein>
<dbReference type="EMBL" id="LR134156">
    <property type="protein sequence ID" value="VEA79038.1"/>
    <property type="molecule type" value="Genomic_DNA"/>
</dbReference>